<dbReference type="PROSITE" id="PS50077">
    <property type="entry name" value="HEAT_REPEAT"/>
    <property type="match status" value="1"/>
</dbReference>
<protein>
    <recommendedName>
        <fullName evidence="3">HEAT repeat domain-containing protein</fullName>
    </recommendedName>
</protein>
<dbReference type="InterPro" id="IPR004155">
    <property type="entry name" value="PBS_lyase_HEAT"/>
</dbReference>
<proteinExistence type="predicted"/>
<dbReference type="PANTHER" id="PTHR12697">
    <property type="entry name" value="PBS LYASE HEAT-LIKE PROTEIN"/>
    <property type="match status" value="1"/>
</dbReference>
<dbReference type="GO" id="GO:0016491">
    <property type="term" value="F:oxidoreductase activity"/>
    <property type="evidence" value="ECO:0007669"/>
    <property type="project" value="TreeGrafter"/>
</dbReference>
<dbReference type="InterPro" id="IPR021133">
    <property type="entry name" value="HEAT_type_2"/>
</dbReference>
<dbReference type="PANTHER" id="PTHR12697:SF5">
    <property type="entry name" value="DEOXYHYPUSINE HYDROXYLASE"/>
    <property type="match status" value="1"/>
</dbReference>
<name>X1TJV2_9ZZZZ</name>
<dbReference type="EMBL" id="BARW01014818">
    <property type="protein sequence ID" value="GAI80324.1"/>
    <property type="molecule type" value="Genomic_DNA"/>
</dbReference>
<dbReference type="SUPFAM" id="SSF48371">
    <property type="entry name" value="ARM repeat"/>
    <property type="match status" value="1"/>
</dbReference>
<dbReference type="Gene3D" id="1.25.10.10">
    <property type="entry name" value="Leucine-rich Repeat Variant"/>
    <property type="match status" value="2"/>
</dbReference>
<gene>
    <name evidence="2" type="ORF">S12H4_26165</name>
</gene>
<accession>X1TJV2</accession>
<sequence length="249" mass="27680">MYRLVELSEDSFELNFDSIFKNCLKDRDAEVRSKAIEGLWESEEASLINLLVNLLEQDSSEKVQATAATALGKFAILAEHKKLRSCHTSRVYQTLLTTISDKGKPLEVRRHALEAIAPLSLPQVRKAIMEAYQGHNSRLRISAIYAMGRSCDHSWLSILLKELASADAEIRYEAVEACGELGEEKAVPYLIELINDADIDVQLAAIQALGKIGGSEAKKCLEQCLNNPSEAIHQAAEQALQELEAWEDQ</sequence>
<dbReference type="Pfam" id="PF13646">
    <property type="entry name" value="HEAT_2"/>
    <property type="match status" value="2"/>
</dbReference>
<reference evidence="2" key="1">
    <citation type="journal article" date="2014" name="Front. Microbiol.">
        <title>High frequency of phylogenetically diverse reductive dehalogenase-homologous genes in deep subseafloor sedimentary metagenomes.</title>
        <authorList>
            <person name="Kawai M."/>
            <person name="Futagami T."/>
            <person name="Toyoda A."/>
            <person name="Takaki Y."/>
            <person name="Nishi S."/>
            <person name="Hori S."/>
            <person name="Arai W."/>
            <person name="Tsubouchi T."/>
            <person name="Morono Y."/>
            <person name="Uchiyama I."/>
            <person name="Ito T."/>
            <person name="Fujiyama A."/>
            <person name="Inagaki F."/>
            <person name="Takami H."/>
        </authorList>
    </citation>
    <scope>NUCLEOTIDE SEQUENCE</scope>
    <source>
        <strain evidence="2">Expedition CK06-06</strain>
    </source>
</reference>
<feature type="non-terminal residue" evidence="2">
    <location>
        <position position="249"/>
    </location>
</feature>
<comment type="caution">
    <text evidence="2">The sequence shown here is derived from an EMBL/GenBank/DDBJ whole genome shotgun (WGS) entry which is preliminary data.</text>
</comment>
<dbReference type="AlphaFoldDB" id="X1TJV2"/>
<evidence type="ECO:0000313" key="2">
    <source>
        <dbReference type="EMBL" id="GAI80324.1"/>
    </source>
</evidence>
<comment type="function">
    <text evidence="1">Catalyzes the hydroxylation of the N(6)-(4-aminobutyl)-L-lysine intermediate produced by deoxyhypusine synthase/DHPS on a critical lysine of the eukaryotic translation initiation factor 5A/eIF-5A. This is the second step of the post-translational modification of that lysine into an unusual amino acid residue named hypusine. Hypusination is unique to mature eIF-5A factor and is essential for its function.</text>
</comment>
<evidence type="ECO:0008006" key="3">
    <source>
        <dbReference type="Google" id="ProtNLM"/>
    </source>
</evidence>
<dbReference type="SMART" id="SM00567">
    <property type="entry name" value="EZ_HEAT"/>
    <property type="match status" value="3"/>
</dbReference>
<dbReference type="InterPro" id="IPR011989">
    <property type="entry name" value="ARM-like"/>
</dbReference>
<evidence type="ECO:0000256" key="1">
    <source>
        <dbReference type="ARBA" id="ARBA00045876"/>
    </source>
</evidence>
<organism evidence="2">
    <name type="scientific">marine sediment metagenome</name>
    <dbReference type="NCBI Taxonomy" id="412755"/>
    <lineage>
        <taxon>unclassified sequences</taxon>
        <taxon>metagenomes</taxon>
        <taxon>ecological metagenomes</taxon>
    </lineage>
</organism>
<dbReference type="InterPro" id="IPR016024">
    <property type="entry name" value="ARM-type_fold"/>
</dbReference>